<gene>
    <name evidence="4" type="ORF">AFUS01_LOCUS11755</name>
</gene>
<evidence type="ECO:0000259" key="3">
    <source>
        <dbReference type="PROSITE" id="PS50157"/>
    </source>
</evidence>
<keyword evidence="1" id="KW-0863">Zinc-finger</keyword>
<feature type="region of interest" description="Disordered" evidence="2">
    <location>
        <begin position="1"/>
        <end position="23"/>
    </location>
</feature>
<dbReference type="PROSITE" id="PS00028">
    <property type="entry name" value="ZINC_FINGER_C2H2_1"/>
    <property type="match status" value="2"/>
</dbReference>
<dbReference type="SMART" id="SM00355">
    <property type="entry name" value="ZnF_C2H2"/>
    <property type="match status" value="4"/>
</dbReference>
<evidence type="ECO:0000313" key="5">
    <source>
        <dbReference type="Proteomes" id="UP000708208"/>
    </source>
</evidence>
<comment type="caution">
    <text evidence="4">The sequence shown here is derived from an EMBL/GenBank/DDBJ whole genome shotgun (WGS) entry which is preliminary data.</text>
</comment>
<dbReference type="PROSITE" id="PS50157">
    <property type="entry name" value="ZINC_FINGER_C2H2_2"/>
    <property type="match status" value="1"/>
</dbReference>
<feature type="compositionally biased region" description="Basic residues" evidence="2">
    <location>
        <begin position="130"/>
        <end position="139"/>
    </location>
</feature>
<protein>
    <recommendedName>
        <fullName evidence="3">C2H2-type domain-containing protein</fullName>
    </recommendedName>
</protein>
<dbReference type="InterPro" id="IPR013087">
    <property type="entry name" value="Znf_C2H2_type"/>
</dbReference>
<name>A0A8J2NXP1_9HEXA</name>
<dbReference type="AlphaFoldDB" id="A0A8J2NXP1"/>
<reference evidence="4" key="1">
    <citation type="submission" date="2021-06" db="EMBL/GenBank/DDBJ databases">
        <authorList>
            <person name="Hodson N. C."/>
            <person name="Mongue J. A."/>
            <person name="Jaron S. K."/>
        </authorList>
    </citation>
    <scope>NUCLEOTIDE SEQUENCE</scope>
</reference>
<evidence type="ECO:0000256" key="1">
    <source>
        <dbReference type="PROSITE-ProRule" id="PRU00042"/>
    </source>
</evidence>
<feature type="compositionally biased region" description="Polar residues" evidence="2">
    <location>
        <begin position="9"/>
        <end position="23"/>
    </location>
</feature>
<keyword evidence="5" id="KW-1185">Reference proteome</keyword>
<feature type="compositionally biased region" description="Basic and acidic residues" evidence="2">
    <location>
        <begin position="140"/>
        <end position="149"/>
    </location>
</feature>
<evidence type="ECO:0000313" key="4">
    <source>
        <dbReference type="EMBL" id="CAG7722628.1"/>
    </source>
</evidence>
<dbReference type="Proteomes" id="UP000708208">
    <property type="component" value="Unassembled WGS sequence"/>
</dbReference>
<keyword evidence="1" id="KW-0862">Zinc</keyword>
<feature type="region of interest" description="Disordered" evidence="2">
    <location>
        <begin position="129"/>
        <end position="153"/>
    </location>
</feature>
<evidence type="ECO:0000256" key="2">
    <source>
        <dbReference type="SAM" id="MobiDB-lite"/>
    </source>
</evidence>
<accession>A0A8J2NXP1</accession>
<feature type="domain" description="C2H2-type" evidence="3">
    <location>
        <begin position="60"/>
        <end position="87"/>
    </location>
</feature>
<dbReference type="GO" id="GO:0008270">
    <property type="term" value="F:zinc ion binding"/>
    <property type="evidence" value="ECO:0007669"/>
    <property type="project" value="UniProtKB-KW"/>
</dbReference>
<sequence length="469" mass="53337">EEVEGGSQAAPNGESSSKSNDGNRLNATQCLRCQFCPEILFGIFKLNKHLKKVHNARISITCNLCGDKFKRNKEFKTHLASHISSTQRIHVEEEENRRYDKKVNFKNKNWKTKIKPSKKKVVNKREIKPSKKKVVKKREVKPAEARVKASMEATTLHPPLATTSAETKSDKNTGPSCETMSCHDKLQGCDNDVPELAILSTENELEKPPGGSNNGEPTDNLPTVMHPVTEFDDESNVEFLNEIEPPQKRNKTCDIQGENWCRNCNLSFKTSELAALHSALHTLKVNVQFRCSTCLKYLNDFPEYQRHVENRCRRLPEKSQTRLELPESMHNDSADPLMCLPVPFESESNDNTAPSQESMSYQDAWEDCDNDFPESTSLSSEPTGHLPTSHSVTEVQEESDVEFLKEVQPHQKRSKPFHIQIENWCTKYISMISQNTSVTSKTVADGSRKNLRHIWNFMCAIIMRMVMIG</sequence>
<proteinExistence type="predicted"/>
<keyword evidence="1" id="KW-0479">Metal-binding</keyword>
<feature type="non-terminal residue" evidence="4">
    <location>
        <position position="1"/>
    </location>
</feature>
<organism evidence="4 5">
    <name type="scientific">Allacma fusca</name>
    <dbReference type="NCBI Taxonomy" id="39272"/>
    <lineage>
        <taxon>Eukaryota</taxon>
        <taxon>Metazoa</taxon>
        <taxon>Ecdysozoa</taxon>
        <taxon>Arthropoda</taxon>
        <taxon>Hexapoda</taxon>
        <taxon>Collembola</taxon>
        <taxon>Symphypleona</taxon>
        <taxon>Sminthuridae</taxon>
        <taxon>Allacma</taxon>
    </lineage>
</organism>
<dbReference type="EMBL" id="CAJVCH010091039">
    <property type="protein sequence ID" value="CAG7722628.1"/>
    <property type="molecule type" value="Genomic_DNA"/>
</dbReference>